<dbReference type="HAMAP" id="MF_01681">
    <property type="entry name" value="Salvage_MtnC"/>
    <property type="match status" value="1"/>
</dbReference>
<comment type="similarity">
    <text evidence="4">Belongs to the HAD-like hydrolase superfamily. MasA/MtnC family.</text>
</comment>
<dbReference type="CDD" id="cd01629">
    <property type="entry name" value="HAD_EP"/>
    <property type="match status" value="1"/>
</dbReference>
<evidence type="ECO:0000256" key="2">
    <source>
        <dbReference type="ARBA" id="ARBA00022801"/>
    </source>
</evidence>
<dbReference type="GO" id="GO:0000287">
    <property type="term" value="F:magnesium ion binding"/>
    <property type="evidence" value="ECO:0007669"/>
    <property type="project" value="UniProtKB-UniRule"/>
</dbReference>
<evidence type="ECO:0000256" key="3">
    <source>
        <dbReference type="ARBA" id="ARBA00023167"/>
    </source>
</evidence>
<evidence type="ECO:0000256" key="1">
    <source>
        <dbReference type="ARBA" id="ARBA00022605"/>
    </source>
</evidence>
<comment type="pathway">
    <text evidence="4">Amino-acid biosynthesis; L-methionine biosynthesis via salvage pathway; L-methionine from S-methyl-5-thio-alpha-D-ribose 1-phosphate: step 3/6.</text>
</comment>
<gene>
    <name evidence="4" type="primary">mtnC</name>
    <name evidence="5" type="ORF">Q664_16840</name>
</gene>
<dbReference type="NCBIfam" id="TIGR01691">
    <property type="entry name" value="enolase-ppase"/>
    <property type="match status" value="1"/>
</dbReference>
<keyword evidence="4" id="KW-0460">Magnesium</keyword>
<dbReference type="GO" id="GO:0043715">
    <property type="term" value="F:2,3-diketo-5-methylthiopentyl-1-phosphate enolase activity"/>
    <property type="evidence" value="ECO:0007669"/>
    <property type="project" value="UniProtKB-UniRule"/>
</dbReference>
<name>A0A084SUS1_9BACT</name>
<dbReference type="InterPro" id="IPR023943">
    <property type="entry name" value="Enolase-ppase_E1"/>
</dbReference>
<evidence type="ECO:0000256" key="4">
    <source>
        <dbReference type="HAMAP-Rule" id="MF_01681"/>
    </source>
</evidence>
<accession>A0A084SUS1</accession>
<dbReference type="SFLD" id="SFLDS00003">
    <property type="entry name" value="Haloacid_Dehalogenase"/>
    <property type="match status" value="1"/>
</dbReference>
<dbReference type="PANTHER" id="PTHR20371">
    <property type="entry name" value="ENOLASE-PHOSPHATASE E1"/>
    <property type="match status" value="1"/>
</dbReference>
<dbReference type="SFLD" id="SFLDG01129">
    <property type="entry name" value="C1.5:_HAD__Beta-PGM__Phosphata"/>
    <property type="match status" value="1"/>
</dbReference>
<dbReference type="PANTHER" id="PTHR20371:SF1">
    <property type="entry name" value="ENOLASE-PHOSPHATASE E1"/>
    <property type="match status" value="1"/>
</dbReference>
<dbReference type="Gene3D" id="3.40.50.1000">
    <property type="entry name" value="HAD superfamily/HAD-like"/>
    <property type="match status" value="1"/>
</dbReference>
<dbReference type="GO" id="GO:0043874">
    <property type="term" value="F:acireductone synthase activity"/>
    <property type="evidence" value="ECO:0007669"/>
    <property type="project" value="UniProtKB-EC"/>
</dbReference>
<dbReference type="InterPro" id="IPR023214">
    <property type="entry name" value="HAD_sf"/>
</dbReference>
<comment type="pathway">
    <text evidence="4">Amino-acid biosynthesis; L-methionine biosynthesis via salvage pathway; L-methionine from S-methyl-5-thio-alpha-D-ribose 1-phosphate: step 4/6.</text>
</comment>
<evidence type="ECO:0000313" key="6">
    <source>
        <dbReference type="Proteomes" id="UP000028547"/>
    </source>
</evidence>
<dbReference type="SFLD" id="SFLDG01133">
    <property type="entry name" value="C1.5.4:_Enolase-phosphatase_Li"/>
    <property type="match status" value="1"/>
</dbReference>
<keyword evidence="1 4" id="KW-0028">Amino-acid biosynthesis</keyword>
<keyword evidence="4" id="KW-0479">Metal-binding</keyword>
<dbReference type="AlphaFoldDB" id="A0A084SUS1"/>
<comment type="subunit">
    <text evidence="4">Monomer.</text>
</comment>
<comment type="cofactor">
    <cofactor evidence="4">
        <name>Mg(2+)</name>
        <dbReference type="ChEBI" id="CHEBI:18420"/>
    </cofactor>
    <text evidence="4">Binds 1 Mg(2+) ion per subunit.</text>
</comment>
<proteinExistence type="inferred from homology"/>
<dbReference type="EC" id="3.1.3.77" evidence="4"/>
<dbReference type="Gene3D" id="1.10.720.60">
    <property type="match status" value="1"/>
</dbReference>
<dbReference type="Proteomes" id="UP000028547">
    <property type="component" value="Unassembled WGS sequence"/>
</dbReference>
<dbReference type="SFLD" id="SFLDF00044">
    <property type="entry name" value="enolase-phosphatase"/>
    <property type="match status" value="1"/>
</dbReference>
<dbReference type="EMBL" id="JPMI01000106">
    <property type="protein sequence ID" value="KFA92206.1"/>
    <property type="molecule type" value="Genomic_DNA"/>
</dbReference>
<dbReference type="InterPro" id="IPR036412">
    <property type="entry name" value="HAD-like_sf"/>
</dbReference>
<dbReference type="Pfam" id="PF00702">
    <property type="entry name" value="Hydrolase"/>
    <property type="match status" value="1"/>
</dbReference>
<dbReference type="RefSeq" id="WP_043395717.1">
    <property type="nucleotide sequence ID" value="NZ_JPMI01000106.1"/>
</dbReference>
<keyword evidence="3 4" id="KW-0486">Methionine biosynthesis</keyword>
<organism evidence="5 6">
    <name type="scientific">Archangium violaceum Cb vi76</name>
    <dbReference type="NCBI Taxonomy" id="1406225"/>
    <lineage>
        <taxon>Bacteria</taxon>
        <taxon>Pseudomonadati</taxon>
        <taxon>Myxococcota</taxon>
        <taxon>Myxococcia</taxon>
        <taxon>Myxococcales</taxon>
        <taxon>Cystobacterineae</taxon>
        <taxon>Archangiaceae</taxon>
        <taxon>Archangium</taxon>
    </lineage>
</organism>
<sequence length="225" mass="24849">MVQAIVTDIEGTTSSLSFVKEVLFPYAARELPGFVRAHGQRPEVRQLLDEARQVAGEALDDGQLVATLLRWMEEDRKIGPLKGLQGLMWEAGYRQGDFQGHVYEDVPRRLREWKERGLRLYVYSSGSVHAQTLLFSHTRFGDLTPLFSGYFDTGVGGKKETASYAAIVRELGLPAAQVLFLSDVRVELDAAAAAGLRTVCLVRGEGPEVDPGPHPVARSFDDVHP</sequence>
<dbReference type="UniPathway" id="UPA00904">
    <property type="reaction ID" value="UER00876"/>
</dbReference>
<protein>
    <recommendedName>
        <fullName evidence="4">Enolase-phosphatase E1</fullName>
        <ecNumber evidence="4">3.1.3.77</ecNumber>
    </recommendedName>
    <alternativeName>
        <fullName evidence="4">2,3-diketo-5-methylthio-1-phosphopentane phosphatase</fullName>
    </alternativeName>
</protein>
<dbReference type="GO" id="GO:0043716">
    <property type="term" value="F:2-hydroxy-3-keto-5-methylthiopentenyl-1-phosphate phosphatase activity"/>
    <property type="evidence" value="ECO:0007669"/>
    <property type="project" value="UniProtKB-UniRule"/>
</dbReference>
<comment type="catalytic activity">
    <reaction evidence="4">
        <text>5-methylsulfanyl-2,3-dioxopentyl phosphate + H2O = 1,2-dihydroxy-5-(methylsulfanyl)pent-1-en-3-one + phosphate</text>
        <dbReference type="Rhea" id="RHEA:21700"/>
        <dbReference type="ChEBI" id="CHEBI:15377"/>
        <dbReference type="ChEBI" id="CHEBI:43474"/>
        <dbReference type="ChEBI" id="CHEBI:49252"/>
        <dbReference type="ChEBI" id="CHEBI:58828"/>
        <dbReference type="EC" id="3.1.3.77"/>
    </reaction>
</comment>
<dbReference type="SUPFAM" id="SSF56784">
    <property type="entry name" value="HAD-like"/>
    <property type="match status" value="1"/>
</dbReference>
<dbReference type="GO" id="GO:0019509">
    <property type="term" value="P:L-methionine salvage from methylthioadenosine"/>
    <property type="evidence" value="ECO:0007669"/>
    <property type="project" value="UniProtKB-UniRule"/>
</dbReference>
<evidence type="ECO:0000313" key="5">
    <source>
        <dbReference type="EMBL" id="KFA92206.1"/>
    </source>
</evidence>
<keyword evidence="2 4" id="KW-0378">Hydrolase</keyword>
<comment type="caution">
    <text evidence="5">The sequence shown here is derived from an EMBL/GenBank/DDBJ whole genome shotgun (WGS) entry which is preliminary data.</text>
</comment>
<comment type="function">
    <text evidence="4">Bifunctional enzyme that catalyzes the enolization of 2,3-diketo-5-methylthiopentyl-1-phosphate (DK-MTP-1-P) into the intermediate 2-hydroxy-3-keto-5-methylthiopentenyl-1-phosphate (HK-MTPenyl-1-P), which is then dephosphorylated to form the acireductone 1,2-dihydroxy-3-keto-5-methylthiopentene (DHK-MTPene).</text>
</comment>
<reference evidence="5 6" key="1">
    <citation type="submission" date="2014-07" db="EMBL/GenBank/DDBJ databases">
        <title>Draft Genome Sequence of Gephyronic Acid Producer, Cystobacter violaceus Strain Cb vi76.</title>
        <authorList>
            <person name="Stevens D.C."/>
            <person name="Young J."/>
            <person name="Carmichael R."/>
            <person name="Tan J."/>
            <person name="Taylor R.E."/>
        </authorList>
    </citation>
    <scope>NUCLEOTIDE SEQUENCE [LARGE SCALE GENOMIC DNA]</scope>
    <source>
        <strain evidence="5 6">Cb vi76</strain>
    </source>
</reference>